<dbReference type="Proteomes" id="UP001501470">
    <property type="component" value="Unassembled WGS sequence"/>
</dbReference>
<evidence type="ECO:0000256" key="1">
    <source>
        <dbReference type="SAM" id="MobiDB-lite"/>
    </source>
</evidence>
<gene>
    <name evidence="2" type="ORF">GCM10009827_051190</name>
</gene>
<reference evidence="3" key="1">
    <citation type="journal article" date="2019" name="Int. J. Syst. Evol. Microbiol.">
        <title>The Global Catalogue of Microorganisms (GCM) 10K type strain sequencing project: providing services to taxonomists for standard genome sequencing and annotation.</title>
        <authorList>
            <consortium name="The Broad Institute Genomics Platform"/>
            <consortium name="The Broad Institute Genome Sequencing Center for Infectious Disease"/>
            <person name="Wu L."/>
            <person name="Ma J."/>
        </authorList>
    </citation>
    <scope>NUCLEOTIDE SEQUENCE [LARGE SCALE GENOMIC DNA]</scope>
    <source>
        <strain evidence="3">JCM 15933</strain>
    </source>
</reference>
<sequence length="390" mass="39432">MTGSDDLSWIRHRAVPARTGATEDLSWIRHRRLPATAAPAAASSVEMAAPAPSGSTSLDLSGPATPPPAPARDGGSTSLDLSGPAAPPQSGSTSLDLSGPAAPPAPPGNTSLDLSAPAAPPPPPSGSTSLDLSGPTPPPAAQSGGTSLDLSGPTPPPAARSGSTSLDLSGGGAPPPSVQHGGTSLDLSGPAAPRTPVPAAPPPATAFTPPRTNPSAPTVLGPRHPSVMLSRLQSGIGALTFEAAWSPDEGFALGCAFQLDSGTSSVLRPGETFGPLTMDRRAGHQRLRLDLLHGRHLRRLIIFGIPTADPGPYWAGTLLIGTHGHARVEVPVQPPPPGPTVLLSLYNVDGEIVLRAEAQTVPGRTRDACLAFGYDRIAWRDADTAIPPTA</sequence>
<protein>
    <submittedName>
        <fullName evidence="2">Uncharacterized protein</fullName>
    </submittedName>
</protein>
<keyword evidence="3" id="KW-1185">Reference proteome</keyword>
<feature type="compositionally biased region" description="Pro residues" evidence="1">
    <location>
        <begin position="193"/>
        <end position="204"/>
    </location>
</feature>
<proteinExistence type="predicted"/>
<organism evidence="2 3">
    <name type="scientific">Dactylosporangium maewongense</name>
    <dbReference type="NCBI Taxonomy" id="634393"/>
    <lineage>
        <taxon>Bacteria</taxon>
        <taxon>Bacillati</taxon>
        <taxon>Actinomycetota</taxon>
        <taxon>Actinomycetes</taxon>
        <taxon>Micromonosporales</taxon>
        <taxon>Micromonosporaceae</taxon>
        <taxon>Dactylosporangium</taxon>
    </lineage>
</organism>
<comment type="caution">
    <text evidence="2">The sequence shown here is derived from an EMBL/GenBank/DDBJ whole genome shotgun (WGS) entry which is preliminary data.</text>
</comment>
<evidence type="ECO:0000313" key="3">
    <source>
        <dbReference type="Proteomes" id="UP001501470"/>
    </source>
</evidence>
<accession>A0ABP4LN29</accession>
<dbReference type="EMBL" id="BAAAQD010000010">
    <property type="protein sequence ID" value="GAA1527839.1"/>
    <property type="molecule type" value="Genomic_DNA"/>
</dbReference>
<feature type="region of interest" description="Disordered" evidence="1">
    <location>
        <begin position="1"/>
        <end position="222"/>
    </location>
</feature>
<feature type="compositionally biased region" description="Low complexity" evidence="1">
    <location>
        <begin position="34"/>
        <end position="53"/>
    </location>
</feature>
<feature type="compositionally biased region" description="Low complexity" evidence="1">
    <location>
        <begin position="205"/>
        <end position="214"/>
    </location>
</feature>
<dbReference type="RefSeq" id="WP_344504620.1">
    <property type="nucleotide sequence ID" value="NZ_BAAAQD010000010.1"/>
</dbReference>
<evidence type="ECO:0000313" key="2">
    <source>
        <dbReference type="EMBL" id="GAA1527839.1"/>
    </source>
</evidence>
<name>A0ABP4LN29_9ACTN</name>